<comment type="caution">
    <text evidence="3">The sequence shown here is derived from an EMBL/GenBank/DDBJ whole genome shotgun (WGS) entry which is preliminary data.</text>
</comment>
<sequence length="157" mass="16519">MSASAPRHNLYAGAIFVAFGAYFALEAMRYELGTAFRMGPGYMPVVLGIVLAILGLLVAGSGVAKTMQGAEVVEDNPPAWLPILIICGVILFFGLTIRGLGFVPVVLISSFAVAMASKLNSLLFSILLAIVVTLICLVVFIIGLGATIPVFGPWMPF</sequence>
<protein>
    <submittedName>
        <fullName evidence="3">Membrane protein</fullName>
    </submittedName>
</protein>
<evidence type="ECO:0000256" key="1">
    <source>
        <dbReference type="SAM" id="Phobius"/>
    </source>
</evidence>
<dbReference type="Proteomes" id="UP000641137">
    <property type="component" value="Unassembled WGS sequence"/>
</dbReference>
<feature type="transmembrane region" description="Helical" evidence="1">
    <location>
        <begin position="83"/>
        <end position="114"/>
    </location>
</feature>
<feature type="domain" description="DUF1468" evidence="2">
    <location>
        <begin position="12"/>
        <end position="149"/>
    </location>
</feature>
<dbReference type="Pfam" id="PF07331">
    <property type="entry name" value="TctB"/>
    <property type="match status" value="1"/>
</dbReference>
<accession>A0A8J3DL71</accession>
<evidence type="ECO:0000259" key="2">
    <source>
        <dbReference type="Pfam" id="PF07331"/>
    </source>
</evidence>
<name>A0A8J3DL71_9HYPH</name>
<keyword evidence="1" id="KW-0812">Transmembrane</keyword>
<keyword evidence="4" id="KW-1185">Reference proteome</keyword>
<evidence type="ECO:0000313" key="3">
    <source>
        <dbReference type="EMBL" id="GHC78785.1"/>
    </source>
</evidence>
<dbReference type="EMBL" id="BMZO01000011">
    <property type="protein sequence ID" value="GHC78785.1"/>
    <property type="molecule type" value="Genomic_DNA"/>
</dbReference>
<keyword evidence="1" id="KW-0472">Membrane</keyword>
<gene>
    <name evidence="3" type="ORF">GCM10010136_30800</name>
</gene>
<reference evidence="3" key="2">
    <citation type="submission" date="2020-09" db="EMBL/GenBank/DDBJ databases">
        <authorList>
            <person name="Sun Q."/>
            <person name="Kim S."/>
        </authorList>
    </citation>
    <scope>NUCLEOTIDE SEQUENCE</scope>
    <source>
        <strain evidence="3">KCTC 42097</strain>
    </source>
</reference>
<dbReference type="AlphaFoldDB" id="A0A8J3DL71"/>
<organism evidence="3 4">
    <name type="scientific">Limoniibacter endophyticus</name>
    <dbReference type="NCBI Taxonomy" id="1565040"/>
    <lineage>
        <taxon>Bacteria</taxon>
        <taxon>Pseudomonadati</taxon>
        <taxon>Pseudomonadota</taxon>
        <taxon>Alphaproteobacteria</taxon>
        <taxon>Hyphomicrobiales</taxon>
        <taxon>Bartonellaceae</taxon>
        <taxon>Limoniibacter</taxon>
    </lineage>
</organism>
<evidence type="ECO:0000313" key="4">
    <source>
        <dbReference type="Proteomes" id="UP000641137"/>
    </source>
</evidence>
<proteinExistence type="predicted"/>
<feature type="transmembrane region" description="Helical" evidence="1">
    <location>
        <begin position="126"/>
        <end position="151"/>
    </location>
</feature>
<feature type="transmembrane region" description="Helical" evidence="1">
    <location>
        <begin position="42"/>
        <end position="63"/>
    </location>
</feature>
<keyword evidence="1" id="KW-1133">Transmembrane helix</keyword>
<reference evidence="3" key="1">
    <citation type="journal article" date="2014" name="Int. J. Syst. Evol. Microbiol.">
        <title>Complete genome sequence of Corynebacterium casei LMG S-19264T (=DSM 44701T), isolated from a smear-ripened cheese.</title>
        <authorList>
            <consortium name="US DOE Joint Genome Institute (JGI-PGF)"/>
            <person name="Walter F."/>
            <person name="Albersmeier A."/>
            <person name="Kalinowski J."/>
            <person name="Ruckert C."/>
        </authorList>
    </citation>
    <scope>NUCLEOTIDE SEQUENCE</scope>
    <source>
        <strain evidence="3">KCTC 42097</strain>
    </source>
</reference>
<feature type="transmembrane region" description="Helical" evidence="1">
    <location>
        <begin position="12"/>
        <end position="30"/>
    </location>
</feature>
<dbReference type="RefSeq" id="WP_189492184.1">
    <property type="nucleotide sequence ID" value="NZ_BMZO01000011.1"/>
</dbReference>
<dbReference type="InterPro" id="IPR009936">
    <property type="entry name" value="DUF1468"/>
</dbReference>